<dbReference type="EMBL" id="JASCSA010000001">
    <property type="protein sequence ID" value="MDI5882874.1"/>
    <property type="molecule type" value="Genomic_DNA"/>
</dbReference>
<dbReference type="EC" id="1.2.4.4" evidence="4"/>
<evidence type="ECO:0000256" key="1">
    <source>
        <dbReference type="ARBA" id="ARBA00001964"/>
    </source>
</evidence>
<reference evidence="8" key="1">
    <citation type="submission" date="2023-07" db="EMBL/GenBank/DDBJ databases">
        <title>Genome-based characterization of strain KMM 296 and proposal for reclassification of Cobetia litoralis and Cobetia pacifica, and emended description of the species Cobetia amphilecti and Cobetia marina.</title>
        <authorList>
            <person name="Balabanova L."/>
            <person name="Nedashkovskaya O."/>
        </authorList>
    </citation>
    <scope>NUCLEOTIDE SEQUENCE [LARGE SCALE GENOMIC DNA]</scope>
    <source>
        <strain evidence="8">NRIC 0815</strain>
    </source>
</reference>
<dbReference type="InterPro" id="IPR050771">
    <property type="entry name" value="Alpha-ketoacid_DH_E1_comp"/>
</dbReference>
<dbReference type="InterPro" id="IPR001017">
    <property type="entry name" value="DH_E1"/>
</dbReference>
<comment type="cofactor">
    <cofactor evidence="1 4">
        <name>thiamine diphosphate</name>
        <dbReference type="ChEBI" id="CHEBI:58937"/>
    </cofactor>
</comment>
<keyword evidence="2 4" id="KW-0560">Oxidoreductase</keyword>
<evidence type="ECO:0000256" key="2">
    <source>
        <dbReference type="ARBA" id="ARBA00023002"/>
    </source>
</evidence>
<dbReference type="GeneID" id="97326360"/>
<comment type="similarity">
    <text evidence="4">Belongs to the BCKDHA family.</text>
</comment>
<feature type="compositionally biased region" description="Polar residues" evidence="5">
    <location>
        <begin position="27"/>
        <end position="42"/>
    </location>
</feature>
<gene>
    <name evidence="7" type="ORF">QLT01_00725</name>
</gene>
<feature type="region of interest" description="Disordered" evidence="5">
    <location>
        <begin position="393"/>
        <end position="436"/>
    </location>
</feature>
<dbReference type="Proteomes" id="UP001229025">
    <property type="component" value="Unassembled WGS sequence"/>
</dbReference>
<comment type="function">
    <text evidence="4">The branched-chain alpha-keto dehydrogenase complex catalyzes the overall conversion of alpha-keto acids to acyl-CoA and CO(2). It contains multiple copies of three enzymatic components: branched-chain alpha-keto acid decarboxylase (E1), lipoamide acyltransferase (E2) and lipoamide dehydrogenase (E3).</text>
</comment>
<evidence type="ECO:0000256" key="5">
    <source>
        <dbReference type="SAM" id="MobiDB-lite"/>
    </source>
</evidence>
<keyword evidence="3 4" id="KW-0786">Thiamine pyrophosphate</keyword>
<dbReference type="InterPro" id="IPR029061">
    <property type="entry name" value="THDP-binding"/>
</dbReference>
<proteinExistence type="inferred from homology"/>
<evidence type="ECO:0000313" key="7">
    <source>
        <dbReference type="EMBL" id="MDI5882874.1"/>
    </source>
</evidence>
<dbReference type="PANTHER" id="PTHR43380:SF1">
    <property type="entry name" value="2-OXOISOVALERATE DEHYDROGENASE SUBUNIT ALPHA, MITOCHONDRIAL"/>
    <property type="match status" value="1"/>
</dbReference>
<dbReference type="Pfam" id="PF00676">
    <property type="entry name" value="E1_dh"/>
    <property type="match status" value="1"/>
</dbReference>
<dbReference type="PANTHER" id="PTHR43380">
    <property type="entry name" value="2-OXOISOVALERATE DEHYDROGENASE SUBUNIT ALPHA, MITOCHONDRIAL"/>
    <property type="match status" value="1"/>
</dbReference>
<accession>A0ABT6UJL6</accession>
<comment type="caution">
    <text evidence="7">The sequence shown here is derived from an EMBL/GenBank/DDBJ whole genome shotgun (WGS) entry which is preliminary data.</text>
</comment>
<feature type="domain" description="Dehydrogenase E1 component" evidence="6">
    <location>
        <begin position="53"/>
        <end position="346"/>
    </location>
</feature>
<dbReference type="RefSeq" id="WP_284726232.1">
    <property type="nucleotide sequence ID" value="NZ_CP136695.1"/>
</dbReference>
<organism evidence="7 8">
    <name type="scientific">Cobetia amphilecti</name>
    <dbReference type="NCBI Taxonomy" id="1055104"/>
    <lineage>
        <taxon>Bacteria</taxon>
        <taxon>Pseudomonadati</taxon>
        <taxon>Pseudomonadota</taxon>
        <taxon>Gammaproteobacteria</taxon>
        <taxon>Oceanospirillales</taxon>
        <taxon>Halomonadaceae</taxon>
        <taxon>Cobetia</taxon>
    </lineage>
</organism>
<name>A0ABT6UJL6_9GAMM</name>
<evidence type="ECO:0000256" key="3">
    <source>
        <dbReference type="ARBA" id="ARBA00023052"/>
    </source>
</evidence>
<dbReference type="SUPFAM" id="SSF52518">
    <property type="entry name" value="Thiamin diphosphate-binding fold (THDP-binding)"/>
    <property type="match status" value="1"/>
</dbReference>
<keyword evidence="8" id="KW-1185">Reference proteome</keyword>
<dbReference type="CDD" id="cd02000">
    <property type="entry name" value="TPP_E1_PDC_ADC_BCADC"/>
    <property type="match status" value="1"/>
</dbReference>
<dbReference type="Gene3D" id="3.40.50.970">
    <property type="match status" value="1"/>
</dbReference>
<comment type="catalytic activity">
    <reaction evidence="4">
        <text>N(6)-[(R)-lipoyl]-L-lysyl-[protein] + 3-methyl-2-oxobutanoate + H(+) = N(6)-[(R)-S(8)-2-methylpropanoyldihydrolipoyl]-L-lysyl-[protein] + CO2</text>
        <dbReference type="Rhea" id="RHEA:13457"/>
        <dbReference type="Rhea" id="RHEA-COMP:10474"/>
        <dbReference type="Rhea" id="RHEA-COMP:10497"/>
        <dbReference type="ChEBI" id="CHEBI:11851"/>
        <dbReference type="ChEBI" id="CHEBI:15378"/>
        <dbReference type="ChEBI" id="CHEBI:16526"/>
        <dbReference type="ChEBI" id="CHEBI:83099"/>
        <dbReference type="ChEBI" id="CHEBI:83142"/>
        <dbReference type="EC" id="1.2.4.4"/>
    </reaction>
</comment>
<sequence length="436" mass="48868">MTGDELCIPIFKRLRQDGTLYPVDAPQGQSDDTRGGQSQDSSPIDRDTALKIYRTMLFTRVLDERMLAAQRQGRLSFYMQCTGEEATVIGSAAALQDDDMIMAQYREQGALAWRGFSCDEFMNQMFGNERDYGKGRQMPIHYGSRDLHYMTISSPLATQIPQATGYAYGQKLAGKGQCTITIFGEGAASEGDFHAALNMASVHRVPCIFLCRNNGYAISTPSCEQFAADGIAPRAFGYHMQSIRVDGNDVIAVYEATLAARKIAVETNQPVLIEAMTYRLAAHSSSDDPSGYRSKKEEAIWRDKDPILRMRNWLEAQGWWSEEEEKATGDQLRREVLESMKRAEKLAPPALDTLISDVYDTPTPLLTQQLEDVKQHIRKYPHAYPKGAASMGFTAQELEDSRKAYQARQQRMQSHQPVENHQPVVSHQPVDGDQTS</sequence>
<feature type="compositionally biased region" description="Polar residues" evidence="5">
    <location>
        <begin position="407"/>
        <end position="425"/>
    </location>
</feature>
<evidence type="ECO:0000259" key="6">
    <source>
        <dbReference type="Pfam" id="PF00676"/>
    </source>
</evidence>
<protein>
    <recommendedName>
        <fullName evidence="4">2-oxoisovalerate dehydrogenase subunit alpha</fullName>
        <ecNumber evidence="4">1.2.4.4</ecNumber>
    </recommendedName>
    <alternativeName>
        <fullName evidence="4">Branched-chain alpha-keto acid dehydrogenase E1 component alpha chain</fullName>
    </alternativeName>
</protein>
<evidence type="ECO:0000313" key="8">
    <source>
        <dbReference type="Proteomes" id="UP001229025"/>
    </source>
</evidence>
<feature type="region of interest" description="Disordered" evidence="5">
    <location>
        <begin position="20"/>
        <end position="45"/>
    </location>
</feature>
<evidence type="ECO:0000256" key="4">
    <source>
        <dbReference type="RuleBase" id="RU365014"/>
    </source>
</evidence>